<name>A0A941IWP4_9ACTN</name>
<dbReference type="AlphaFoldDB" id="A0A941IWP4"/>
<dbReference type="EMBL" id="JAGSOG010000644">
    <property type="protein sequence ID" value="MBR7839801.1"/>
    <property type="molecule type" value="Genomic_DNA"/>
</dbReference>
<sequence>VTDFTGEGASGSSSPAITASANGWQVAWNGANGHLWLAESSDGPAPAGTDTGIPVEPGTSPGIAALATGGDIIAYVNYGGDLALYDTATEVETATSYGIVSGSSPAVAASAYGGWQAAIEGPDNQLDLVDSSQTSWTQTGLTMYPGTGPTITAVQTADSYEVAYESPASYLALAGKEGNYVTTYGMKPGTHPTIAVIP</sequence>
<dbReference type="Proteomes" id="UP000675781">
    <property type="component" value="Unassembled WGS sequence"/>
</dbReference>
<proteinExistence type="predicted"/>
<comment type="caution">
    <text evidence="1">The sequence shown here is derived from an EMBL/GenBank/DDBJ whole genome shotgun (WGS) entry which is preliminary data.</text>
</comment>
<protein>
    <submittedName>
        <fullName evidence="1">Uncharacterized protein</fullName>
    </submittedName>
</protein>
<evidence type="ECO:0000313" key="2">
    <source>
        <dbReference type="Proteomes" id="UP000675781"/>
    </source>
</evidence>
<feature type="non-terminal residue" evidence="1">
    <location>
        <position position="1"/>
    </location>
</feature>
<dbReference type="SUPFAM" id="SSF89372">
    <property type="entry name" value="Fucose-specific lectin"/>
    <property type="match status" value="1"/>
</dbReference>
<accession>A0A941IWP4</accession>
<keyword evidence="2" id="KW-1185">Reference proteome</keyword>
<organism evidence="1 2">
    <name type="scientific">Actinospica durhamensis</name>
    <dbReference type="NCBI Taxonomy" id="1508375"/>
    <lineage>
        <taxon>Bacteria</taxon>
        <taxon>Bacillati</taxon>
        <taxon>Actinomycetota</taxon>
        <taxon>Actinomycetes</taxon>
        <taxon>Catenulisporales</taxon>
        <taxon>Actinospicaceae</taxon>
        <taxon>Actinospica</taxon>
    </lineage>
</organism>
<evidence type="ECO:0000313" key="1">
    <source>
        <dbReference type="EMBL" id="MBR7839801.1"/>
    </source>
</evidence>
<reference evidence="1" key="1">
    <citation type="submission" date="2021-04" db="EMBL/GenBank/DDBJ databases">
        <title>Genome based classification of Actinospica acidithermotolerans sp. nov., an actinobacterium isolated from an Indonesian hot spring.</title>
        <authorList>
            <person name="Kusuma A.B."/>
            <person name="Putra K.E."/>
            <person name="Nafisah S."/>
            <person name="Loh J."/>
            <person name="Nouioui I."/>
            <person name="Goodfellow M."/>
        </authorList>
    </citation>
    <scope>NUCLEOTIDE SEQUENCE</scope>
    <source>
        <strain evidence="1">CSCA 57</strain>
    </source>
</reference>
<gene>
    <name evidence="1" type="ORF">KDL01_41550</name>
</gene>